<dbReference type="Gene3D" id="3.40.50.300">
    <property type="entry name" value="P-loop containing nucleotide triphosphate hydrolases"/>
    <property type="match status" value="1"/>
</dbReference>
<organism evidence="1 2">
    <name type="scientific">Streptomyces xanthochromogenes</name>
    <dbReference type="NCBI Taxonomy" id="67384"/>
    <lineage>
        <taxon>Bacteria</taxon>
        <taxon>Bacillati</taxon>
        <taxon>Actinomycetota</taxon>
        <taxon>Actinomycetes</taxon>
        <taxon>Kitasatosporales</taxon>
        <taxon>Streptomycetaceae</taxon>
        <taxon>Streptomyces</taxon>
    </lineage>
</organism>
<gene>
    <name evidence="1" type="ORF">GCM10010326_01200</name>
</gene>
<proteinExistence type="predicted"/>
<evidence type="ECO:0000313" key="1">
    <source>
        <dbReference type="EMBL" id="GGY13670.1"/>
    </source>
</evidence>
<name>A0ABQ2ZF90_9ACTN</name>
<evidence type="ECO:0000313" key="2">
    <source>
        <dbReference type="Proteomes" id="UP000600946"/>
    </source>
</evidence>
<evidence type="ECO:0008006" key="3">
    <source>
        <dbReference type="Google" id="ProtNLM"/>
    </source>
</evidence>
<dbReference type="Proteomes" id="UP000600946">
    <property type="component" value="Unassembled WGS sequence"/>
</dbReference>
<accession>A0ABQ2ZF90</accession>
<reference evidence="2" key="1">
    <citation type="journal article" date="2019" name="Int. J. Syst. Evol. Microbiol.">
        <title>The Global Catalogue of Microorganisms (GCM) 10K type strain sequencing project: providing services to taxonomists for standard genome sequencing and annotation.</title>
        <authorList>
            <consortium name="The Broad Institute Genomics Platform"/>
            <consortium name="The Broad Institute Genome Sequencing Center for Infectious Disease"/>
            <person name="Wu L."/>
            <person name="Ma J."/>
        </authorList>
    </citation>
    <scope>NUCLEOTIDE SEQUENCE [LARGE SCALE GENOMIC DNA]</scope>
    <source>
        <strain evidence="2">JCM 4594</strain>
    </source>
</reference>
<dbReference type="InterPro" id="IPR027417">
    <property type="entry name" value="P-loop_NTPase"/>
</dbReference>
<comment type="caution">
    <text evidence="1">The sequence shown here is derived from an EMBL/GenBank/DDBJ whole genome shotgun (WGS) entry which is preliminary data.</text>
</comment>
<sequence length="220" mass="24436">MAGKSTLVRALVSELEGRGVPAVRHRGMLAGLHPLQPLLRRLSSARQPDSWWTTTAYVIAGFVLDGFLVRLIPPRPRGRVIVQDGYGDRTVAFGMAGGPYLAAALALRWPRAFARFDLAVFLHASPEARAARLELGREHIDVRDERTVNDRAFTERFHAFHLHGMGRRHDQLMVIDSSLRSPAEMAREIADRLLADYVLPGSGVRRAGAEQPITDLKECT</sequence>
<protein>
    <recommendedName>
        <fullName evidence="3">Thymidylate kinase</fullName>
    </recommendedName>
</protein>
<dbReference type="SUPFAM" id="SSF52540">
    <property type="entry name" value="P-loop containing nucleoside triphosphate hydrolases"/>
    <property type="match status" value="1"/>
</dbReference>
<keyword evidence="2" id="KW-1185">Reference proteome</keyword>
<dbReference type="EMBL" id="BMUU01000001">
    <property type="protein sequence ID" value="GGY13670.1"/>
    <property type="molecule type" value="Genomic_DNA"/>
</dbReference>